<feature type="domain" description="Acyl-coenzyme A oxidase N-terminal" evidence="13">
    <location>
        <begin position="20"/>
        <end position="131"/>
    </location>
</feature>
<evidence type="ECO:0000256" key="7">
    <source>
        <dbReference type="ARBA" id="ARBA00022832"/>
    </source>
</evidence>
<dbReference type="SUPFAM" id="SSF56645">
    <property type="entry name" value="Acyl-CoA dehydrogenase NM domain-like"/>
    <property type="match status" value="1"/>
</dbReference>
<dbReference type="InterPro" id="IPR036250">
    <property type="entry name" value="AcylCo_DH-like_C"/>
</dbReference>
<dbReference type="Gene3D" id="2.40.110.10">
    <property type="entry name" value="Butyryl-CoA Dehydrogenase, subunit A, domain 2"/>
    <property type="match status" value="1"/>
</dbReference>
<evidence type="ECO:0000256" key="3">
    <source>
        <dbReference type="ARBA" id="ARBA00004846"/>
    </source>
</evidence>
<dbReference type="SUPFAM" id="SSF47203">
    <property type="entry name" value="Acyl-CoA dehydrogenase C-terminal domain-like"/>
    <property type="match status" value="2"/>
</dbReference>
<name>A0ABM0H186_SACKO</name>
<dbReference type="InterPro" id="IPR055060">
    <property type="entry name" value="ACOX_C_alpha1"/>
</dbReference>
<evidence type="ECO:0000313" key="15">
    <source>
        <dbReference type="Proteomes" id="UP000694865"/>
    </source>
</evidence>
<evidence type="ECO:0000259" key="12">
    <source>
        <dbReference type="Pfam" id="PF01756"/>
    </source>
</evidence>
<dbReference type="InterPro" id="IPR009100">
    <property type="entry name" value="AcylCoA_DH/oxidase_NM_dom_sf"/>
</dbReference>
<dbReference type="PIRSF" id="PIRSF000168">
    <property type="entry name" value="Acyl-CoA_oxidase"/>
    <property type="match status" value="1"/>
</dbReference>
<evidence type="ECO:0000256" key="8">
    <source>
        <dbReference type="ARBA" id="ARBA00023002"/>
    </source>
</evidence>
<keyword evidence="10" id="KW-0576">Peroxisome</keyword>
<keyword evidence="7" id="KW-0276">Fatty acid metabolism</keyword>
<evidence type="ECO:0000256" key="6">
    <source>
        <dbReference type="ARBA" id="ARBA00022827"/>
    </source>
</evidence>
<dbReference type="GeneID" id="100375404"/>
<comment type="cofactor">
    <cofactor evidence="1">
        <name>FAD</name>
        <dbReference type="ChEBI" id="CHEBI:57692"/>
    </cofactor>
</comment>
<feature type="domain" description="Acyl-CoA oxidase C-alpha1" evidence="14">
    <location>
        <begin position="273"/>
        <end position="404"/>
    </location>
</feature>
<evidence type="ECO:0000259" key="13">
    <source>
        <dbReference type="Pfam" id="PF14749"/>
    </source>
</evidence>
<dbReference type="PANTHER" id="PTHR10909:SF250">
    <property type="entry name" value="PEROXISOMAL ACYL-COENZYME A OXIDASE 1"/>
    <property type="match status" value="1"/>
</dbReference>
<evidence type="ECO:0000256" key="2">
    <source>
        <dbReference type="ARBA" id="ARBA00004275"/>
    </source>
</evidence>
<keyword evidence="8" id="KW-0560">Oxidoreductase</keyword>
<keyword evidence="5 11" id="KW-0285">Flavoprotein</keyword>
<comment type="subcellular location">
    <subcellularLocation>
        <location evidence="2">Peroxisome</location>
    </subcellularLocation>
</comment>
<evidence type="ECO:0000256" key="1">
    <source>
        <dbReference type="ARBA" id="ARBA00001974"/>
    </source>
</evidence>
<proteinExistence type="inferred from homology"/>
<gene>
    <name evidence="16" type="primary">LOC100375404</name>
</gene>
<dbReference type="InterPro" id="IPR002655">
    <property type="entry name" value="Acyl-CoA_oxidase_C"/>
</dbReference>
<evidence type="ECO:0000256" key="10">
    <source>
        <dbReference type="ARBA" id="ARBA00023140"/>
    </source>
</evidence>
<evidence type="ECO:0000256" key="9">
    <source>
        <dbReference type="ARBA" id="ARBA00023098"/>
    </source>
</evidence>
<dbReference type="PANTHER" id="PTHR10909">
    <property type="entry name" value="ELECTRON TRANSPORT OXIDOREDUCTASE"/>
    <property type="match status" value="1"/>
</dbReference>
<organism evidence="15 16">
    <name type="scientific">Saccoglossus kowalevskii</name>
    <name type="common">Acorn worm</name>
    <dbReference type="NCBI Taxonomy" id="10224"/>
    <lineage>
        <taxon>Eukaryota</taxon>
        <taxon>Metazoa</taxon>
        <taxon>Hemichordata</taxon>
        <taxon>Enteropneusta</taxon>
        <taxon>Harrimaniidae</taxon>
        <taxon>Saccoglossus</taxon>
    </lineage>
</organism>
<evidence type="ECO:0000313" key="16">
    <source>
        <dbReference type="RefSeq" id="XP_002741939.1"/>
    </source>
</evidence>
<dbReference type="InterPro" id="IPR029320">
    <property type="entry name" value="Acyl-CoA_ox_N"/>
</dbReference>
<dbReference type="Proteomes" id="UP000694865">
    <property type="component" value="Unplaced"/>
</dbReference>
<comment type="pathway">
    <text evidence="3">Lipid metabolism; peroxisomal fatty acid beta-oxidation.</text>
</comment>
<dbReference type="InterPro" id="IPR046373">
    <property type="entry name" value="Acyl-CoA_Oxase/DH_mid-dom_sf"/>
</dbReference>
<dbReference type="Gene3D" id="1.20.140.10">
    <property type="entry name" value="Butyryl-CoA Dehydrogenase, subunit A, domain 3"/>
    <property type="match status" value="2"/>
</dbReference>
<reference evidence="16" key="1">
    <citation type="submission" date="2025-08" db="UniProtKB">
        <authorList>
            <consortium name="RefSeq"/>
        </authorList>
    </citation>
    <scope>IDENTIFICATION</scope>
    <source>
        <tissue evidence="16">Testes</tissue>
    </source>
</reference>
<dbReference type="RefSeq" id="XP_002741939.1">
    <property type="nucleotide sequence ID" value="XM_002741893.1"/>
</dbReference>
<evidence type="ECO:0000256" key="5">
    <source>
        <dbReference type="ARBA" id="ARBA00022630"/>
    </source>
</evidence>
<dbReference type="Pfam" id="PF14749">
    <property type="entry name" value="Acyl-CoA_ox_N"/>
    <property type="match status" value="1"/>
</dbReference>
<dbReference type="Pfam" id="PF01756">
    <property type="entry name" value="ACOX"/>
    <property type="match status" value="1"/>
</dbReference>
<keyword evidence="6 11" id="KW-0274">FAD</keyword>
<dbReference type="Gene3D" id="1.10.540.10">
    <property type="entry name" value="Acyl-CoA dehydrogenase/oxidase, N-terminal domain"/>
    <property type="match status" value="1"/>
</dbReference>
<dbReference type="Pfam" id="PF22924">
    <property type="entry name" value="ACOX_C_alpha1"/>
    <property type="match status" value="1"/>
</dbReference>
<keyword evidence="9" id="KW-0443">Lipid metabolism</keyword>
<dbReference type="InterPro" id="IPR037069">
    <property type="entry name" value="AcylCoA_DH/ox_N_sf"/>
</dbReference>
<sequence length="604" mass="68340">MEVNLDLQIERDNATFDAVELTYIKDGGAKVTQRRRYIESLVCDDPDFQQEDPNFLSRDELYTSAVRRGVMIEKKILQLNITDAKEYAAIGKRHGTAIELHSKMFVPTLIGQASEKQKRKWLPLEENLHIIGTFAQTELGHGTFVRGLETTSTYDPKAQEFVVHSPTLSSTKLWIGNLGKTVTHAIVMAQLITNGKQYGVHPFIVPLRSLENHMPLPGVTVGDIGPKMRFNSNDNGFLRLDHVRIPRDNMLMKHTRVLADGTYVKPPTNKLVYGTLVYARVGYLLTCTDCLAMACTIVSRYSAVRRQSEMQPGAREAHILDYQSQQLKILPYIATTYAFYTVERRVSGMYDRLQQQMATGNFSHRQKFNAVTAGLKGFVSYVTNSGIETCRLACVGHGYSHATNYKFVKVKQQHWYLIKCAGSTLSGDVLSGQVPYLNEPIIEKCAITSESDLLKLDILVDIYKHRAQRLIVTVSAFVGSVKDTKMSDSLKLVLTSLCQLYALYGIYQDSRDFMMDCYLSGHNITSITHHITSMLATLRPNAVALVDAFDIRDEILCSILGRYDGNVYENMYKWAKKSPLNKNEVHDFCYEYLKPFLRSQPSKL</sequence>
<feature type="domain" description="Acyl-CoA oxidase C-terminal" evidence="12">
    <location>
        <begin position="472"/>
        <end position="597"/>
    </location>
</feature>
<protein>
    <recommendedName>
        <fullName evidence="11">Acyl-coenzyme A oxidase</fullName>
    </recommendedName>
</protein>
<evidence type="ECO:0000256" key="4">
    <source>
        <dbReference type="ARBA" id="ARBA00006288"/>
    </source>
</evidence>
<accession>A0ABM0H186</accession>
<evidence type="ECO:0000256" key="11">
    <source>
        <dbReference type="PIRNR" id="PIRNR000168"/>
    </source>
</evidence>
<keyword evidence="15" id="KW-1185">Reference proteome</keyword>
<comment type="similarity">
    <text evidence="4 11">Belongs to the acyl-CoA oxidase family.</text>
</comment>
<dbReference type="InterPro" id="IPR012258">
    <property type="entry name" value="Acyl-CoA_oxidase"/>
</dbReference>
<evidence type="ECO:0000259" key="14">
    <source>
        <dbReference type="Pfam" id="PF22924"/>
    </source>
</evidence>